<dbReference type="InterPro" id="IPR006521">
    <property type="entry name" value="Tail_protein_I"/>
</dbReference>
<name>A0A375IE49_9BURK</name>
<dbReference type="AlphaFoldDB" id="A0A375IE49"/>
<evidence type="ECO:0000313" key="2">
    <source>
        <dbReference type="Proteomes" id="UP000255505"/>
    </source>
</evidence>
<dbReference type="Pfam" id="PF09684">
    <property type="entry name" value="Tail_P2_I"/>
    <property type="match status" value="1"/>
</dbReference>
<organism evidence="1 2">
    <name type="scientific">Cupriavidus taiwanensis</name>
    <dbReference type="NCBI Taxonomy" id="164546"/>
    <lineage>
        <taxon>Bacteria</taxon>
        <taxon>Pseudomonadati</taxon>
        <taxon>Pseudomonadota</taxon>
        <taxon>Betaproteobacteria</taxon>
        <taxon>Burkholderiales</taxon>
        <taxon>Burkholderiaceae</taxon>
        <taxon>Cupriavidus</taxon>
    </lineage>
</organism>
<dbReference type="EMBL" id="LT991976">
    <property type="protein sequence ID" value="SPK73056.1"/>
    <property type="molecule type" value="Genomic_DNA"/>
</dbReference>
<proteinExistence type="predicted"/>
<evidence type="ECO:0000313" key="1">
    <source>
        <dbReference type="EMBL" id="SPK73056.1"/>
    </source>
</evidence>
<dbReference type="RefSeq" id="WP_115662691.1">
    <property type="nucleotide sequence ID" value="NZ_LT991976.1"/>
</dbReference>
<sequence>MASLLPPNASPLERRLDRTDAALADVPVPLRSLVKPDEIAASTLPWLAWHLGVDAWKEYWPEQIKRARVKAAIPIARKNGTAAAVQEVVAAFGGSIALREWWQKTPRGTPGTFDLVLTLSGRDGESATADFVADVIAEIERTKPVRAHYTFTQGFQLQSAIGVAAAIRPTVYNRLTLTDI</sequence>
<protein>
    <submittedName>
        <fullName evidence="1">Bacteriophage P2 Baseplate assembly protein GPI</fullName>
    </submittedName>
</protein>
<dbReference type="NCBIfam" id="TIGR01634">
    <property type="entry name" value="tail_P2_I"/>
    <property type="match status" value="1"/>
</dbReference>
<reference evidence="1 2" key="1">
    <citation type="submission" date="2018-01" db="EMBL/GenBank/DDBJ databases">
        <authorList>
            <person name="Gaut B.S."/>
            <person name="Morton B.R."/>
            <person name="Clegg M.T."/>
            <person name="Duvall M.R."/>
        </authorList>
    </citation>
    <scope>NUCLEOTIDE SEQUENCE [LARGE SCALE GENOMIC DNA]</scope>
    <source>
        <strain evidence="1">Cupriavidus taiwanensis LMG 19425</strain>
    </source>
</reference>
<gene>
    <name evidence="1" type="primary">gpI</name>
    <name evidence="1" type="ORF">CT19425_90160</name>
</gene>
<dbReference type="Proteomes" id="UP000255505">
    <property type="component" value="Chromosome I"/>
</dbReference>
<accession>A0A375IE49</accession>